<keyword evidence="1" id="KW-0808">Transferase</keyword>
<feature type="domain" description="Sulfotransferase" evidence="3">
    <location>
        <begin position="8"/>
        <end position="207"/>
    </location>
</feature>
<sequence length="294" mass="33990">MLLKDLNLFIVGAPKSGTTALYEYLKESPDVFFPDFKEPNYFSNNPEGIKDEEEYLKIFDGHAGEAIVGECSTSYLYDGDAPKRIKNSCAENTKIIISLRNPVNMSFSLWQHNVRNGREKLSYQDAVKSIKERRHDSKYIKQGIHRFEYIERARYASQVEQYINEFGESNVKIFIYEELFDNIDSGYVDICNWLGVTAANVEFSKHNEARVVKNQAIQSLVRPSGFLSSVSKKILTRNMRKKVREKISSLNSKPGKYEVPDKFKNELVTYFENDVDSLINLAGVDVKKYWKHFN</sequence>
<dbReference type="InterPro" id="IPR000863">
    <property type="entry name" value="Sulfotransferase_dom"/>
</dbReference>
<dbReference type="GO" id="GO:0008146">
    <property type="term" value="F:sulfotransferase activity"/>
    <property type="evidence" value="ECO:0007669"/>
    <property type="project" value="InterPro"/>
</dbReference>
<dbReference type="Pfam" id="PF00685">
    <property type="entry name" value="Sulfotransfer_1"/>
    <property type="match status" value="1"/>
</dbReference>
<reference evidence="4 5" key="1">
    <citation type="journal article" date="2013" name="Genome Announc.">
        <title>Draft genome sequence of the moderately halophilic gammaproteobacterium Halomonas anticariensis FP35.</title>
        <authorList>
            <person name="Tahrioui A."/>
            <person name="Quesada E."/>
            <person name="Llamas I."/>
        </authorList>
    </citation>
    <scope>NUCLEOTIDE SEQUENCE [LARGE SCALE GENOMIC DNA]</scope>
    <source>
        <strain evidence="5">DSM 16096 / CECT 5854 / LMG 22089 / FP35</strain>
    </source>
</reference>
<dbReference type="OrthoDB" id="9075305at2"/>
<proteinExistence type="predicted"/>
<dbReference type="RefSeq" id="WP_016414881.1">
    <property type="nucleotide sequence ID" value="NZ_AUAB01000027.1"/>
</dbReference>
<gene>
    <name evidence="4" type="ORF">L861_02220</name>
</gene>
<evidence type="ECO:0000313" key="5">
    <source>
        <dbReference type="Proteomes" id="UP000014463"/>
    </source>
</evidence>
<dbReference type="EMBL" id="ASTJ01000011">
    <property type="protein sequence ID" value="EPC04149.1"/>
    <property type="molecule type" value="Genomic_DNA"/>
</dbReference>
<dbReference type="InterPro" id="IPR037359">
    <property type="entry name" value="NST/OST"/>
</dbReference>
<accession>S2L8H7</accession>
<protein>
    <recommendedName>
        <fullName evidence="3">Sulfotransferase domain-containing protein</fullName>
    </recommendedName>
</protein>
<evidence type="ECO:0000313" key="4">
    <source>
        <dbReference type="EMBL" id="EPC04149.1"/>
    </source>
</evidence>
<keyword evidence="2" id="KW-0325">Glycoprotein</keyword>
<comment type="caution">
    <text evidence="4">The sequence shown here is derived from an EMBL/GenBank/DDBJ whole genome shotgun (WGS) entry which is preliminary data.</text>
</comment>
<dbReference type="InterPro" id="IPR027417">
    <property type="entry name" value="P-loop_NTPase"/>
</dbReference>
<evidence type="ECO:0000259" key="3">
    <source>
        <dbReference type="Pfam" id="PF00685"/>
    </source>
</evidence>
<evidence type="ECO:0000256" key="2">
    <source>
        <dbReference type="ARBA" id="ARBA00023180"/>
    </source>
</evidence>
<dbReference type="Gene3D" id="3.40.50.300">
    <property type="entry name" value="P-loop containing nucleotide triphosphate hydrolases"/>
    <property type="match status" value="1"/>
</dbReference>
<organism evidence="4 5">
    <name type="scientific">Litchfieldella anticariensis (strain DSM 16096 / CECT 5854 / CIP 108499 / LMG 22089 / FP35)</name>
    <name type="common">Halomonas anticariensis</name>
    <dbReference type="NCBI Taxonomy" id="1121939"/>
    <lineage>
        <taxon>Bacteria</taxon>
        <taxon>Pseudomonadati</taxon>
        <taxon>Pseudomonadota</taxon>
        <taxon>Gammaproteobacteria</taxon>
        <taxon>Oceanospirillales</taxon>
        <taxon>Halomonadaceae</taxon>
        <taxon>Litchfieldella</taxon>
    </lineage>
</organism>
<dbReference type="PANTHER" id="PTHR10605">
    <property type="entry name" value="HEPARAN SULFATE SULFOTRANSFERASE"/>
    <property type="match status" value="1"/>
</dbReference>
<dbReference type="eggNOG" id="COG4424">
    <property type="taxonomic scope" value="Bacteria"/>
</dbReference>
<dbReference type="Proteomes" id="UP000014463">
    <property type="component" value="Unassembled WGS sequence"/>
</dbReference>
<keyword evidence="5" id="KW-1185">Reference proteome</keyword>
<dbReference type="SUPFAM" id="SSF52540">
    <property type="entry name" value="P-loop containing nucleoside triphosphate hydrolases"/>
    <property type="match status" value="1"/>
</dbReference>
<dbReference type="AlphaFoldDB" id="S2L8H7"/>
<dbReference type="STRING" id="1121939.L861_02220"/>
<dbReference type="PANTHER" id="PTHR10605:SF56">
    <property type="entry name" value="BIFUNCTIONAL HEPARAN SULFATE N-DEACETYLASE_N-SULFOTRANSFERASE"/>
    <property type="match status" value="1"/>
</dbReference>
<name>S2L8H7_LITA3</name>
<evidence type="ECO:0000256" key="1">
    <source>
        <dbReference type="ARBA" id="ARBA00022679"/>
    </source>
</evidence>